<dbReference type="AlphaFoldDB" id="A0A285VDJ5"/>
<dbReference type="RefSeq" id="WP_097186585.1">
    <property type="nucleotide sequence ID" value="NZ_OBQK01000001.1"/>
</dbReference>
<accession>A0A285VDJ5</accession>
<keyword evidence="1" id="KW-0732">Signal</keyword>
<feature type="signal peptide" evidence="1">
    <location>
        <begin position="1"/>
        <end position="26"/>
    </location>
</feature>
<reference evidence="3" key="1">
    <citation type="submission" date="2017-08" db="EMBL/GenBank/DDBJ databases">
        <authorList>
            <person name="Varghese N."/>
            <person name="Submissions S."/>
        </authorList>
    </citation>
    <scope>NUCLEOTIDE SEQUENCE [LARGE SCALE GENOMIC DNA]</scope>
    <source>
        <strain evidence="3">USBA17B2</strain>
    </source>
</reference>
<keyword evidence="3" id="KW-1185">Reference proteome</keyword>
<protein>
    <submittedName>
        <fullName evidence="2">Uncharacterized protein</fullName>
    </submittedName>
</protein>
<dbReference type="EMBL" id="OBQK01000001">
    <property type="protein sequence ID" value="SOC52027.1"/>
    <property type="molecule type" value="Genomic_DNA"/>
</dbReference>
<organism evidence="2 3">
    <name type="scientific">Ornithinimicrobium cerasi</name>
    <dbReference type="NCBI Taxonomy" id="2248773"/>
    <lineage>
        <taxon>Bacteria</taxon>
        <taxon>Bacillati</taxon>
        <taxon>Actinomycetota</taxon>
        <taxon>Actinomycetes</taxon>
        <taxon>Micrococcales</taxon>
        <taxon>Ornithinimicrobiaceae</taxon>
        <taxon>Ornithinimicrobium</taxon>
    </lineage>
</organism>
<feature type="chain" id="PRO_5012651148" evidence="1">
    <location>
        <begin position="27"/>
        <end position="99"/>
    </location>
</feature>
<name>A0A285VDJ5_9MICO</name>
<evidence type="ECO:0000313" key="2">
    <source>
        <dbReference type="EMBL" id="SOC52027.1"/>
    </source>
</evidence>
<evidence type="ECO:0000256" key="1">
    <source>
        <dbReference type="SAM" id="SignalP"/>
    </source>
</evidence>
<proteinExistence type="predicted"/>
<evidence type="ECO:0000313" key="3">
    <source>
        <dbReference type="Proteomes" id="UP000219688"/>
    </source>
</evidence>
<dbReference type="Proteomes" id="UP000219688">
    <property type="component" value="Unassembled WGS sequence"/>
</dbReference>
<gene>
    <name evidence="2" type="ORF">SAMN05421879_101389</name>
</gene>
<sequence>MKHLLPGGRLAALVLAAVLFGAPAGAAAPLVPAGTMASIAAALQMSADLGHGKKVSAAASAPGGPIVPEGCRNFGHWVSSEARGTTCADNPRPGRGPKN</sequence>